<protein>
    <recommendedName>
        <fullName evidence="4">Large ribosomal subunit protein uL23</fullName>
    </recommendedName>
</protein>
<reference evidence="6 7" key="2">
    <citation type="journal article" date="2020" name="Cell Rep.">
        <title>Acquisition and Adaptation of Ultra-small Parasitic Reduced Genome Bacteria to Mammalian Hosts.</title>
        <authorList>
            <person name="McLean J.S."/>
            <person name="Bor B."/>
            <person name="Kerns K.A."/>
            <person name="Liu Q."/>
            <person name="To T.T."/>
            <person name="Solden L."/>
            <person name="Hendrickson E.L."/>
            <person name="Wrighton K."/>
            <person name="Shi W."/>
            <person name="He X."/>
        </authorList>
    </citation>
    <scope>NUCLEOTIDE SEQUENCE [LARGE SCALE GENOMIC DNA]</scope>
    <source>
        <strain evidence="6 7">TM7_G3_2_Rum_HOT_351B</strain>
    </source>
</reference>
<dbReference type="InterPro" id="IPR012678">
    <property type="entry name" value="Ribosomal_uL23/eL15/eS24_sf"/>
</dbReference>
<dbReference type="RefSeq" id="WP_206660883.1">
    <property type="nucleotide sequence ID" value="NZ_PRLM01000001.1"/>
</dbReference>
<feature type="region of interest" description="Disordered" evidence="5">
    <location>
        <begin position="101"/>
        <end position="133"/>
    </location>
</feature>
<organism evidence="6 7">
    <name type="scientific">Candidatus Nanosyncoccus alces</name>
    <dbReference type="NCBI Taxonomy" id="2171997"/>
    <lineage>
        <taxon>Bacteria</taxon>
        <taxon>Candidatus Saccharimonadota</taxon>
        <taxon>Candidatus Nanosyncoccalia</taxon>
        <taxon>Candidatus Nanosyncoccales</taxon>
        <taxon>Candidatus Nanosyncoccaceae</taxon>
        <taxon>Candidatus Nanosyncoccus</taxon>
    </lineage>
</organism>
<comment type="caution">
    <text evidence="6">The sequence shown here is derived from an EMBL/GenBank/DDBJ whole genome shotgun (WGS) entry which is preliminary data.</text>
</comment>
<keyword evidence="4" id="KW-0694">RNA-binding</keyword>
<comment type="similarity">
    <text evidence="1 4">Belongs to the universal ribosomal protein uL23 family.</text>
</comment>
<evidence type="ECO:0000313" key="7">
    <source>
        <dbReference type="Proteomes" id="UP001191019"/>
    </source>
</evidence>
<keyword evidence="7" id="KW-1185">Reference proteome</keyword>
<comment type="function">
    <text evidence="4">One of the early assembly proteins it binds 23S rRNA. One of the proteins that surrounds the polypeptide exit tunnel on the outside of the ribosome. Forms the main docking site for trigger factor binding to the ribosome.</text>
</comment>
<sequence length="133" mass="15344">MAEKTIDIKLHLLEPRATEKSYLEQTNRIYVFPVKRTMGKQEIAKMVEKEFNVTVTDVRTLIRNGKKTKYSKGKHAYPGITHRQDKKFAYVRLKKGDSIKVFDEPEEDKKTSAKEARADKKAKADKNAGKESK</sequence>
<keyword evidence="3 4" id="KW-0687">Ribonucleoprotein</keyword>
<evidence type="ECO:0000256" key="3">
    <source>
        <dbReference type="ARBA" id="ARBA00023274"/>
    </source>
</evidence>
<evidence type="ECO:0000256" key="2">
    <source>
        <dbReference type="ARBA" id="ARBA00022980"/>
    </source>
</evidence>
<accession>A0ABY0FQH0</accession>
<dbReference type="InterPro" id="IPR013025">
    <property type="entry name" value="Ribosomal_uL23-like"/>
</dbReference>
<gene>
    <name evidence="4" type="primary">rplW</name>
    <name evidence="6" type="ORF">G3RUM_00107</name>
</gene>
<evidence type="ECO:0000256" key="4">
    <source>
        <dbReference type="HAMAP-Rule" id="MF_01369"/>
    </source>
</evidence>
<dbReference type="EMBL" id="PRLM01000001">
    <property type="protein sequence ID" value="RYC75164.1"/>
    <property type="molecule type" value="Genomic_DNA"/>
</dbReference>
<reference evidence="6 7" key="1">
    <citation type="journal article" date="2018" name="bioRxiv">
        <title>Evidence of independent acquisition and adaption of ultra-small bacteria to human hosts across the highly diverse yet reduced genomes of the phylum Saccharibacteria.</title>
        <authorList>
            <person name="McLean J.S."/>
            <person name="Bor B."/>
            <person name="To T.T."/>
            <person name="Liu Q."/>
            <person name="Kearns K.A."/>
            <person name="Solden L.M."/>
            <person name="Wrighton K.C."/>
            <person name="He X."/>
            <person name="Shi W."/>
        </authorList>
    </citation>
    <scope>NUCLEOTIDE SEQUENCE [LARGE SCALE GENOMIC DNA]</scope>
    <source>
        <strain evidence="6 7">TM7_G3_2_Rum_HOT_351B</strain>
    </source>
</reference>
<evidence type="ECO:0000256" key="5">
    <source>
        <dbReference type="SAM" id="MobiDB-lite"/>
    </source>
</evidence>
<dbReference type="Gene3D" id="3.30.70.330">
    <property type="match status" value="1"/>
</dbReference>
<dbReference type="HAMAP" id="MF_01369_B">
    <property type="entry name" value="Ribosomal_uL23_B"/>
    <property type="match status" value="1"/>
</dbReference>
<dbReference type="SUPFAM" id="SSF54189">
    <property type="entry name" value="Ribosomal proteins S24e, L23 and L15e"/>
    <property type="match status" value="1"/>
</dbReference>
<name>A0ABY0FQH0_9BACT</name>
<comment type="subunit">
    <text evidence="4">Part of the 50S ribosomal subunit. Contacts protein L29, and trigger factor when it is bound to the ribosome.</text>
</comment>
<proteinExistence type="inferred from homology"/>
<evidence type="ECO:0000313" key="6">
    <source>
        <dbReference type="EMBL" id="RYC75164.1"/>
    </source>
</evidence>
<dbReference type="Proteomes" id="UP001191019">
    <property type="component" value="Unassembled WGS sequence"/>
</dbReference>
<dbReference type="Pfam" id="PF00276">
    <property type="entry name" value="Ribosomal_L23"/>
    <property type="match status" value="1"/>
</dbReference>
<evidence type="ECO:0000256" key="1">
    <source>
        <dbReference type="ARBA" id="ARBA00006700"/>
    </source>
</evidence>
<dbReference type="InterPro" id="IPR012677">
    <property type="entry name" value="Nucleotide-bd_a/b_plait_sf"/>
</dbReference>
<keyword evidence="4" id="KW-0699">rRNA-binding</keyword>
<keyword evidence="2 4" id="KW-0689">Ribosomal protein</keyword>